<dbReference type="KEGG" id="pdio:PDMSB3_0204.2"/>
<accession>A0A5Q4ZQT6</accession>
<keyword evidence="2" id="KW-1185">Reference proteome</keyword>
<dbReference type="EMBL" id="LR699555">
    <property type="protein sequence ID" value="VVD31040.1"/>
    <property type="molecule type" value="Genomic_DNA"/>
</dbReference>
<dbReference type="Proteomes" id="UP000325811">
    <property type="component" value="Plasmid pI"/>
</dbReference>
<evidence type="ECO:0000313" key="1">
    <source>
        <dbReference type="EMBL" id="VVD31040.1"/>
    </source>
</evidence>
<name>A0A5Q4ZQT6_9BURK</name>
<dbReference type="RefSeq" id="WP_165190006.1">
    <property type="nucleotide sequence ID" value="NZ_LR699555.1"/>
</dbReference>
<organism evidence="1 2">
    <name type="scientific">Paraburkholderia dioscoreae</name>
    <dbReference type="NCBI Taxonomy" id="2604047"/>
    <lineage>
        <taxon>Bacteria</taxon>
        <taxon>Pseudomonadati</taxon>
        <taxon>Pseudomonadota</taxon>
        <taxon>Betaproteobacteria</taxon>
        <taxon>Burkholderiales</taxon>
        <taxon>Burkholderiaceae</taxon>
        <taxon>Paraburkholderia</taxon>
    </lineage>
</organism>
<geneLocation type="plasmid" evidence="1 2">
    <name>pI</name>
</geneLocation>
<protein>
    <submittedName>
        <fullName evidence="1">Uncharacterized protein</fullName>
    </submittedName>
</protein>
<sequence length="91" mass="10114">MNEPLPYPFSDAIEAILLDKTGKRALLLDVLASIVHPDMVCSLFALRVMDETDKVLAQRCIDYALMGGLTPQESAAVYRFIEPRIGARFSN</sequence>
<reference evidence="1 2" key="1">
    <citation type="submission" date="2019-08" db="EMBL/GenBank/DDBJ databases">
        <authorList>
            <person name="Herpell B J."/>
        </authorList>
    </citation>
    <scope>NUCLEOTIDE SEQUENCE [LARGE SCALE GENOMIC DNA]</scope>
    <source>
        <strain evidence="2">Msb3</strain>
        <plasmid evidence="1 2">pI</plasmid>
    </source>
</reference>
<dbReference type="AlphaFoldDB" id="A0A5Q4ZQT6"/>
<keyword evidence="1" id="KW-0614">Plasmid</keyword>
<gene>
    <name evidence="1" type="ORF">PDMSB3_0204</name>
</gene>
<proteinExistence type="predicted"/>
<evidence type="ECO:0000313" key="2">
    <source>
        <dbReference type="Proteomes" id="UP000325811"/>
    </source>
</evidence>